<dbReference type="Proteomes" id="UP000318582">
    <property type="component" value="Unassembled WGS sequence"/>
</dbReference>
<dbReference type="Gene3D" id="3.40.50.720">
    <property type="entry name" value="NAD(P)-binding Rossmann-like Domain"/>
    <property type="match status" value="2"/>
</dbReference>
<keyword evidence="8" id="KW-1185">Reference proteome</keyword>
<dbReference type="PANTHER" id="PTHR10953:SF29">
    <property type="entry name" value="NEDD8-ACTIVATING ENZYME E1 REGULATORY SUBUNIT"/>
    <property type="match status" value="1"/>
</dbReference>
<dbReference type="InterPro" id="IPR000594">
    <property type="entry name" value="ThiF_NAD_FAD-bd"/>
</dbReference>
<dbReference type="InterPro" id="IPR035985">
    <property type="entry name" value="Ubiquitin-activating_enz"/>
</dbReference>
<comment type="function">
    <text evidence="4">Regulatory subunit of the dimeric UBA3-ULA1 E1 enzyme.</text>
</comment>
<feature type="compositionally biased region" description="Basic and acidic residues" evidence="5">
    <location>
        <begin position="212"/>
        <end position="226"/>
    </location>
</feature>
<dbReference type="InterPro" id="IPR045886">
    <property type="entry name" value="ThiF/MoeB/HesA"/>
</dbReference>
<comment type="caution">
    <text evidence="7">The sequence shown here is derived from an EMBL/GenBank/DDBJ whole genome shotgun (WGS) entry which is preliminary data.</text>
</comment>
<evidence type="ECO:0000256" key="4">
    <source>
        <dbReference type="PIRNR" id="PIRNR039099"/>
    </source>
</evidence>
<accession>A0A507EG62</accession>
<dbReference type="AlphaFoldDB" id="A0A507EG62"/>
<dbReference type="SUPFAM" id="SSF69572">
    <property type="entry name" value="Activating enzymes of the ubiquitin-like proteins"/>
    <property type="match status" value="1"/>
</dbReference>
<dbReference type="PIRSF" id="PIRSF039099">
    <property type="entry name" value="APP-BP1"/>
    <property type="match status" value="1"/>
</dbReference>
<protein>
    <recommendedName>
        <fullName evidence="4">NEDD8-activating enzyme E1 regulatory subunit</fullName>
    </recommendedName>
</protein>
<dbReference type="Pfam" id="PF00899">
    <property type="entry name" value="ThiF"/>
    <property type="match status" value="1"/>
</dbReference>
<dbReference type="EMBL" id="QEAQ01000003">
    <property type="protein sequence ID" value="TPX62417.1"/>
    <property type="molecule type" value="Genomic_DNA"/>
</dbReference>
<dbReference type="UniPathway" id="UPA00885"/>
<dbReference type="InterPro" id="IPR030667">
    <property type="entry name" value="APP-BP1"/>
</dbReference>
<evidence type="ECO:0000313" key="8">
    <source>
        <dbReference type="Proteomes" id="UP000318582"/>
    </source>
</evidence>
<dbReference type="GO" id="GO:0045116">
    <property type="term" value="P:protein neddylation"/>
    <property type="evidence" value="ECO:0007669"/>
    <property type="project" value="UniProtKB-UniRule"/>
</dbReference>
<evidence type="ECO:0000256" key="5">
    <source>
        <dbReference type="SAM" id="MobiDB-lite"/>
    </source>
</evidence>
<dbReference type="FunFam" id="3.40.50.720:FF:000860">
    <property type="entry name" value="NEDD8-activating enzyme E1 regulatory subunit"/>
    <property type="match status" value="1"/>
</dbReference>
<evidence type="ECO:0000256" key="3">
    <source>
        <dbReference type="ARBA" id="ARBA00022786"/>
    </source>
</evidence>
<sequence>MSTDQLWSSYGIPMAKLLWKAQNVELEGIGSLMVVDGCLVEESDLGQNFFVTPASVGQSRAKVVSELLLELNAEVEGSHVQRDPAEIIENSPEFFQHFSLVIATQITGPSLYKLADICWAANIPLVIVRAHGLMGYSRIIVREHTVVESHPEQIVDLRFDSPFAALREFAESFNLDELDSMAHSHVPYIVILLKAVDSWKRKHDGKLPSSTADREQFKQSIRDQQRSDMPGNQNFNEALASAYRAWTPTTIPSSIRSILNNTCAQNITSETPDFWIIARAVCDFVQNEGQGFLPLPGTVPDMHADTESYIRLQTIYRAKAREDAAAVSERVANLLASIGSSPSRIPVQEIEMFCKNAGYLHVIRYRSLTEEYATETARSKTIGNSLAGDPQDNIAWYVMLRAVEVCKTQFQRYPGESESHYVSDQQTVRKCVDAFMQEHGLDPALIADDYVQECVRAAGSEIHVIAAILGGIVSQEVIKLLTHQYVPLNNTVIFDGIKSAASVYEL</sequence>
<keyword evidence="3 4" id="KW-0833">Ubl conjugation pathway</keyword>
<feature type="domain" description="THIF-type NAD/FAD binding fold" evidence="6">
    <location>
        <begin position="21"/>
        <end position="499"/>
    </location>
</feature>
<reference evidence="7 8" key="1">
    <citation type="journal article" date="2019" name="Sci. Rep.">
        <title>Comparative genomics of chytrid fungi reveal insights into the obligate biotrophic and pathogenic lifestyle of Synchytrium endobioticum.</title>
        <authorList>
            <person name="van de Vossenberg B.T.L.H."/>
            <person name="Warris S."/>
            <person name="Nguyen H.D.T."/>
            <person name="van Gent-Pelzer M.P.E."/>
            <person name="Joly D.L."/>
            <person name="van de Geest H.C."/>
            <person name="Bonants P.J.M."/>
            <person name="Smith D.S."/>
            <person name="Levesque C.A."/>
            <person name="van der Lee T.A.J."/>
        </authorList>
    </citation>
    <scope>NUCLEOTIDE SEQUENCE [LARGE SCALE GENOMIC DNA]</scope>
    <source>
        <strain evidence="7 8">CBS 809.83</strain>
    </source>
</reference>
<dbReference type="STRING" id="109895.A0A507EG62"/>
<evidence type="ECO:0000256" key="1">
    <source>
        <dbReference type="ARBA" id="ARBA00005032"/>
    </source>
</evidence>
<dbReference type="GO" id="GO:0005737">
    <property type="term" value="C:cytoplasm"/>
    <property type="evidence" value="ECO:0007669"/>
    <property type="project" value="TreeGrafter"/>
</dbReference>
<dbReference type="GO" id="GO:0019781">
    <property type="term" value="F:NEDD8 activating enzyme activity"/>
    <property type="evidence" value="ECO:0007669"/>
    <property type="project" value="UniProtKB-UniRule"/>
</dbReference>
<proteinExistence type="inferred from homology"/>
<evidence type="ECO:0000256" key="2">
    <source>
        <dbReference type="ARBA" id="ARBA00006868"/>
    </source>
</evidence>
<gene>
    <name evidence="7" type="ORF">PhCBS80983_g00474</name>
</gene>
<evidence type="ECO:0000313" key="7">
    <source>
        <dbReference type="EMBL" id="TPX62417.1"/>
    </source>
</evidence>
<evidence type="ECO:0000259" key="6">
    <source>
        <dbReference type="Pfam" id="PF00899"/>
    </source>
</evidence>
<organism evidence="7 8">
    <name type="scientific">Powellomyces hirtus</name>
    <dbReference type="NCBI Taxonomy" id="109895"/>
    <lineage>
        <taxon>Eukaryota</taxon>
        <taxon>Fungi</taxon>
        <taxon>Fungi incertae sedis</taxon>
        <taxon>Chytridiomycota</taxon>
        <taxon>Chytridiomycota incertae sedis</taxon>
        <taxon>Chytridiomycetes</taxon>
        <taxon>Spizellomycetales</taxon>
        <taxon>Powellomycetaceae</taxon>
        <taxon>Powellomyces</taxon>
    </lineage>
</organism>
<comment type="pathway">
    <text evidence="1 4">Protein modification; protein neddylation.</text>
</comment>
<dbReference type="PANTHER" id="PTHR10953">
    <property type="entry name" value="UBIQUITIN-ACTIVATING ENZYME E1"/>
    <property type="match status" value="1"/>
</dbReference>
<name>A0A507EG62_9FUNG</name>
<comment type="similarity">
    <text evidence="2 4">Belongs to the ubiquitin-activating E1 family. ULA1 subfamily.</text>
</comment>
<feature type="region of interest" description="Disordered" evidence="5">
    <location>
        <begin position="204"/>
        <end position="231"/>
    </location>
</feature>